<dbReference type="AlphaFoldDB" id="A0AAN8WP21"/>
<gene>
    <name evidence="2" type="ORF">SK128_012827</name>
</gene>
<organism evidence="2 3">
    <name type="scientific">Halocaridina rubra</name>
    <name type="common">Hawaiian red shrimp</name>
    <dbReference type="NCBI Taxonomy" id="373956"/>
    <lineage>
        <taxon>Eukaryota</taxon>
        <taxon>Metazoa</taxon>
        <taxon>Ecdysozoa</taxon>
        <taxon>Arthropoda</taxon>
        <taxon>Crustacea</taxon>
        <taxon>Multicrustacea</taxon>
        <taxon>Malacostraca</taxon>
        <taxon>Eumalacostraca</taxon>
        <taxon>Eucarida</taxon>
        <taxon>Decapoda</taxon>
        <taxon>Pleocyemata</taxon>
        <taxon>Caridea</taxon>
        <taxon>Atyoidea</taxon>
        <taxon>Atyidae</taxon>
        <taxon>Halocaridina</taxon>
    </lineage>
</organism>
<accession>A0AAN8WP21</accession>
<comment type="caution">
    <text evidence="2">The sequence shown here is derived from an EMBL/GenBank/DDBJ whole genome shotgun (WGS) entry which is preliminary data.</text>
</comment>
<protein>
    <submittedName>
        <fullName evidence="2">Uncharacterized protein</fullName>
    </submittedName>
</protein>
<evidence type="ECO:0000256" key="1">
    <source>
        <dbReference type="SAM" id="MobiDB-lite"/>
    </source>
</evidence>
<name>A0AAN8WP21_HALRR</name>
<feature type="region of interest" description="Disordered" evidence="1">
    <location>
        <begin position="88"/>
        <end position="109"/>
    </location>
</feature>
<reference evidence="2 3" key="1">
    <citation type="submission" date="2023-11" db="EMBL/GenBank/DDBJ databases">
        <title>Halocaridina rubra genome assembly.</title>
        <authorList>
            <person name="Smith C."/>
        </authorList>
    </citation>
    <scope>NUCLEOTIDE SEQUENCE [LARGE SCALE GENOMIC DNA]</scope>
    <source>
        <strain evidence="2">EP-1</strain>
        <tissue evidence="2">Whole</tissue>
    </source>
</reference>
<keyword evidence="3" id="KW-1185">Reference proteome</keyword>
<evidence type="ECO:0000313" key="2">
    <source>
        <dbReference type="EMBL" id="KAK7069660.1"/>
    </source>
</evidence>
<dbReference type="Proteomes" id="UP001381693">
    <property type="component" value="Unassembled WGS sequence"/>
</dbReference>
<evidence type="ECO:0000313" key="3">
    <source>
        <dbReference type="Proteomes" id="UP001381693"/>
    </source>
</evidence>
<feature type="compositionally biased region" description="Polar residues" evidence="1">
    <location>
        <begin position="99"/>
        <end position="109"/>
    </location>
</feature>
<dbReference type="EMBL" id="JAXCGZ010015986">
    <property type="protein sequence ID" value="KAK7069660.1"/>
    <property type="molecule type" value="Genomic_DNA"/>
</dbReference>
<sequence>MDEHLPVATDPLTTTTTTTITPEDDWVIEEERQNNGQVHINKRVGCGGDGGGGDEWWSAIQESTRVLLDNDVTRTQQFVDATISKERQVDQENSFEEFPTSNDDQPISASNTEDGGIVLIYKVNSSIPFEYFVSMRKNVSERAVTDSIVKSLKYYTNRCLHYKSLFDITNFMSMFPDWRSPTVLKEMNEFITNVDLTTFIYKNDRYQRTRDARFSPVFGYCSSDVNSTNLCVSAIRTFLLCLYNHIRIGRADRQMFFIHFDHTLEGYIIPPLRHVEMMKIYNSHIVKNVTHEKPFVVQTDIVGGQVINFNVNVETSVKKFAGLHLKKVVDSVTFSGNCLSRTLYCEAAKTMEDFKCEPCRPAKEYLYNLMEEKEGRLGSILLSIINKVAFYFHRRHDKLETDPSYSNEKYLKQSFAMNVNRYAIINKLFDTLKEGGLGFFYANLVLSCLNILRWSCVSDDIAKYINLFKDLYSFQIKHKSQIMKEVGNKKYRHHKVVHDQLRMSLIGRMSGRTTTRR</sequence>
<proteinExistence type="predicted"/>